<evidence type="ECO:0000256" key="4">
    <source>
        <dbReference type="ARBA" id="ARBA00022475"/>
    </source>
</evidence>
<sequence>MSTTKSDNYISELRKVIWPIERYENKKFLPMAFMMFCILLNYSTLRSIKDGFVVTDIGAEAISFLKTYIVLPSAVIAMIVYVKLCDILKQENVFYVITSFFLAYFALFAFVLYPNPDLVHPNPEAIESLSLAYPNFKWFIRIVGKWSFASFYTMAELWGTLMLSLLFWQFANQITKTDEAKRFYSMFGLLANLALPVTSLIIGYFLHEKTQIVAEHLKFTPLFVIMIISSLAVILTYRWMNKNVLTDPKLYDPALVKGKKAKAKMSLIESFKMIFTSKYVGYIALLLIAYGISVNLVEGVWKSKLKELHPTKEAYTMYMGQFQAYQGWVAIAFMIIGSNILRKVSWLTAAMITPLMMLITGIAFFAFIFFDSVIAMYLTGILASGPLALAVMIGTIQNVLSKGVKYSLFDATKNMAYIPLDKDLRVKGQAAVEVIGGRFGKSGGAIIQSTFFIIFPALGFVEATPYFASIFFVIVILWIYAVKGLNKEYQVLVNNTEK</sequence>
<gene>
    <name evidence="12" type="ORF">RBEAN4_1404</name>
</gene>
<keyword evidence="6 11" id="KW-0547">Nucleotide-binding</keyword>
<feature type="transmembrane region" description="Helical" evidence="11">
    <location>
        <begin position="28"/>
        <end position="45"/>
    </location>
</feature>
<feature type="transmembrane region" description="Helical" evidence="11">
    <location>
        <begin position="57"/>
        <end position="81"/>
    </location>
</feature>
<feature type="transmembrane region" description="Helical" evidence="11">
    <location>
        <begin position="93"/>
        <end position="113"/>
    </location>
</feature>
<dbReference type="SMR" id="A0A0F3QE15"/>
<comment type="caution">
    <text evidence="12">The sequence shown here is derived from an EMBL/GenBank/DDBJ whole genome shotgun (WGS) entry which is preliminary data.</text>
</comment>
<dbReference type="GO" id="GO:0005886">
    <property type="term" value="C:plasma membrane"/>
    <property type="evidence" value="ECO:0007669"/>
    <property type="project" value="UniProtKB-SubCell"/>
</dbReference>
<dbReference type="SUPFAM" id="SSF103473">
    <property type="entry name" value="MFS general substrate transporter"/>
    <property type="match status" value="1"/>
</dbReference>
<comment type="subcellular location">
    <subcellularLocation>
        <location evidence="1">Cell membrane</location>
        <topology evidence="1">Multi-pass membrane protein</topology>
    </subcellularLocation>
    <subcellularLocation>
        <location evidence="11">Membrane</location>
        <topology evidence="11">Multi-pass membrane protein</topology>
    </subcellularLocation>
</comment>
<dbReference type="EMBL" id="LAOI01000001">
    <property type="protein sequence ID" value="KJV90401.1"/>
    <property type="molecule type" value="Genomic_DNA"/>
</dbReference>
<protein>
    <recommendedName>
        <fullName evidence="11">ADP,ATP carrier protein</fullName>
    </recommendedName>
</protein>
<keyword evidence="8 11" id="KW-1133">Transmembrane helix</keyword>
<evidence type="ECO:0000256" key="10">
    <source>
        <dbReference type="ARBA" id="ARBA00024792"/>
    </source>
</evidence>
<dbReference type="RefSeq" id="WP_011478005.1">
    <property type="nucleotide sequence ID" value="NZ_LAOI01000001.1"/>
</dbReference>
<evidence type="ECO:0000256" key="2">
    <source>
        <dbReference type="ARBA" id="ARBA00007127"/>
    </source>
</evidence>
<dbReference type="PATRIC" id="fig|1359193.3.peg.1363"/>
<keyword evidence="3 11" id="KW-0813">Transport</keyword>
<dbReference type="AlphaFoldDB" id="A0A0F3QE15"/>
<dbReference type="Proteomes" id="UP000033661">
    <property type="component" value="Unassembled WGS sequence"/>
</dbReference>
<reference evidence="12 13" key="1">
    <citation type="submission" date="2015-02" db="EMBL/GenBank/DDBJ databases">
        <title>Genome Sequencing of Rickettsiales.</title>
        <authorList>
            <person name="Daugherty S.C."/>
            <person name="Su Q."/>
            <person name="Abolude K."/>
            <person name="Beier-Sexton M."/>
            <person name="Carlyon J.A."/>
            <person name="Carter R."/>
            <person name="Day N.P."/>
            <person name="Dumler S.J."/>
            <person name="Dyachenko V."/>
            <person name="Godinez A."/>
            <person name="Kurtti T.J."/>
            <person name="Lichay M."/>
            <person name="Mullins K.E."/>
            <person name="Ott S."/>
            <person name="Pappas-Brown V."/>
            <person name="Paris D.H."/>
            <person name="Patel P."/>
            <person name="Richards A.L."/>
            <person name="Sadzewicz L."/>
            <person name="Sears K."/>
            <person name="Seidman D."/>
            <person name="Sengamalay N."/>
            <person name="Stenos J."/>
            <person name="Tallon L.J."/>
            <person name="Vincent G."/>
            <person name="Fraser C.M."/>
            <person name="Munderloh U."/>
            <person name="Dunning-Hotopp J.C."/>
        </authorList>
    </citation>
    <scope>NUCLEOTIDE SEQUENCE [LARGE SCALE GENOMIC DNA]</scope>
    <source>
        <strain evidence="12 13">RML An4</strain>
    </source>
</reference>
<evidence type="ECO:0000313" key="12">
    <source>
        <dbReference type="EMBL" id="KJV90401.1"/>
    </source>
</evidence>
<keyword evidence="13" id="KW-1185">Reference proteome</keyword>
<keyword evidence="7 11" id="KW-0067">ATP-binding</keyword>
<evidence type="ECO:0000256" key="6">
    <source>
        <dbReference type="ARBA" id="ARBA00022741"/>
    </source>
</evidence>
<dbReference type="PANTHER" id="PTHR31187">
    <property type="match status" value="1"/>
</dbReference>
<evidence type="ECO:0000256" key="5">
    <source>
        <dbReference type="ARBA" id="ARBA00022692"/>
    </source>
</evidence>
<comment type="similarity">
    <text evidence="2 11">Belongs to the ADP/ATP translocase tlc family.</text>
</comment>
<feature type="transmembrane region" description="Helical" evidence="11">
    <location>
        <begin position="344"/>
        <end position="368"/>
    </location>
</feature>
<comment type="function">
    <text evidence="10 11">Provides the rickettsial cell with host ATP in exchange for rickettsial ADP. This is an obligate exchange system. This energy acquiring activity is an important component of rickettsial parasitism.</text>
</comment>
<evidence type="ECO:0000256" key="7">
    <source>
        <dbReference type="ARBA" id="ARBA00022840"/>
    </source>
</evidence>
<organism evidence="12 13">
    <name type="scientific">Rickettsia bellii str. RML An4</name>
    <dbReference type="NCBI Taxonomy" id="1359193"/>
    <lineage>
        <taxon>Bacteria</taxon>
        <taxon>Pseudomonadati</taxon>
        <taxon>Pseudomonadota</taxon>
        <taxon>Alphaproteobacteria</taxon>
        <taxon>Rickettsiales</taxon>
        <taxon>Rickettsiaceae</taxon>
        <taxon>Rickettsieae</taxon>
        <taxon>Rickettsia</taxon>
        <taxon>belli group</taxon>
    </lineage>
</organism>
<feature type="transmembrane region" description="Helical" evidence="11">
    <location>
        <begin position="151"/>
        <end position="171"/>
    </location>
</feature>
<dbReference type="GO" id="GO:0005471">
    <property type="term" value="F:ATP:ADP antiporter activity"/>
    <property type="evidence" value="ECO:0007669"/>
    <property type="project" value="InterPro"/>
</dbReference>
<evidence type="ECO:0000256" key="3">
    <source>
        <dbReference type="ARBA" id="ARBA00022448"/>
    </source>
</evidence>
<accession>A0A0F3QE15</accession>
<proteinExistence type="inferred from homology"/>
<keyword evidence="5 11" id="KW-0812">Transmembrane</keyword>
<name>A0A0F3QE15_RICBE</name>
<dbReference type="GO" id="GO:0005524">
    <property type="term" value="F:ATP binding"/>
    <property type="evidence" value="ECO:0007669"/>
    <property type="project" value="UniProtKB-KW"/>
</dbReference>
<feature type="transmembrane region" description="Helical" evidence="11">
    <location>
        <begin position="279"/>
        <end position="297"/>
    </location>
</feature>
<evidence type="ECO:0000313" key="13">
    <source>
        <dbReference type="Proteomes" id="UP000033661"/>
    </source>
</evidence>
<dbReference type="PANTHER" id="PTHR31187:SF1">
    <property type="entry name" value="ADP,ATP CARRIER PROTEIN 1"/>
    <property type="match status" value="1"/>
</dbReference>
<feature type="transmembrane region" description="Helical" evidence="11">
    <location>
        <begin position="466"/>
        <end position="482"/>
    </location>
</feature>
<feature type="transmembrane region" description="Helical" evidence="11">
    <location>
        <begin position="374"/>
        <end position="396"/>
    </location>
</feature>
<feature type="transmembrane region" description="Helical" evidence="11">
    <location>
        <begin position="219"/>
        <end position="240"/>
    </location>
</feature>
<dbReference type="InterPro" id="IPR004667">
    <property type="entry name" value="ADP_ATP_car_bac_type"/>
</dbReference>
<dbReference type="Pfam" id="PF03219">
    <property type="entry name" value="TLC"/>
    <property type="match status" value="1"/>
</dbReference>
<dbReference type="InterPro" id="IPR036259">
    <property type="entry name" value="MFS_trans_sf"/>
</dbReference>
<keyword evidence="9 11" id="KW-0472">Membrane</keyword>
<evidence type="ECO:0000256" key="11">
    <source>
        <dbReference type="RuleBase" id="RU363121"/>
    </source>
</evidence>
<evidence type="ECO:0000256" key="9">
    <source>
        <dbReference type="ARBA" id="ARBA00023136"/>
    </source>
</evidence>
<keyword evidence="4" id="KW-1003">Cell membrane</keyword>
<feature type="transmembrane region" description="Helical" evidence="11">
    <location>
        <begin position="443"/>
        <end position="460"/>
    </location>
</feature>
<evidence type="ECO:0000256" key="1">
    <source>
        <dbReference type="ARBA" id="ARBA00004651"/>
    </source>
</evidence>
<feature type="transmembrane region" description="Helical" evidence="11">
    <location>
        <begin position="317"/>
        <end position="337"/>
    </location>
</feature>
<dbReference type="NCBIfam" id="TIGR00769">
    <property type="entry name" value="AAA"/>
    <property type="match status" value="1"/>
</dbReference>
<evidence type="ECO:0000256" key="8">
    <source>
        <dbReference type="ARBA" id="ARBA00022989"/>
    </source>
</evidence>
<feature type="transmembrane region" description="Helical" evidence="11">
    <location>
        <begin position="183"/>
        <end position="207"/>
    </location>
</feature>